<name>A0A072VDY5_MEDTR</name>
<dbReference type="HOGENOM" id="CLU_2112468_0_0_1"/>
<gene>
    <name evidence="1" type="ordered locus">MTR_1g025655</name>
    <name evidence="2" type="ORF">MtrunA17_Chr1g0156881</name>
</gene>
<dbReference type="PaxDb" id="3880-AES59775"/>
<evidence type="ECO:0000313" key="1">
    <source>
        <dbReference type="EMBL" id="KEH40234.1"/>
    </source>
</evidence>
<dbReference type="AlphaFoldDB" id="A0A072VDY5"/>
<proteinExistence type="predicted"/>
<dbReference type="Proteomes" id="UP000002051">
    <property type="component" value="Unassembled WGS sequence"/>
</dbReference>
<dbReference type="EMBL" id="PSQE01000001">
    <property type="protein sequence ID" value="RHN77634.1"/>
    <property type="molecule type" value="Genomic_DNA"/>
</dbReference>
<keyword evidence="4" id="KW-1185">Reference proteome</keyword>
<reference evidence="1 4" key="2">
    <citation type="journal article" date="2014" name="BMC Genomics">
        <title>An improved genome release (version Mt4.0) for the model legume Medicago truncatula.</title>
        <authorList>
            <person name="Tang H."/>
            <person name="Krishnakumar V."/>
            <person name="Bidwell S."/>
            <person name="Rosen B."/>
            <person name="Chan A."/>
            <person name="Zhou S."/>
            <person name="Gentzbittel L."/>
            <person name="Childs K.L."/>
            <person name="Yandell M."/>
            <person name="Gundlach H."/>
            <person name="Mayer K.F."/>
            <person name="Schwartz D.C."/>
            <person name="Town C.D."/>
        </authorList>
    </citation>
    <scope>GENOME REANNOTATION</scope>
    <source>
        <strain evidence="1">A17</strain>
        <strain evidence="3 4">cv. Jemalong A17</strain>
    </source>
</reference>
<evidence type="ECO:0000313" key="4">
    <source>
        <dbReference type="Proteomes" id="UP000002051"/>
    </source>
</evidence>
<dbReference type="EMBL" id="CM001217">
    <property type="protein sequence ID" value="KEH40234.1"/>
    <property type="molecule type" value="Genomic_DNA"/>
</dbReference>
<dbReference type="Proteomes" id="UP000265566">
    <property type="component" value="Chromosome 1"/>
</dbReference>
<reference evidence="2" key="4">
    <citation type="journal article" date="2018" name="Nat. Plants">
        <title>Whole-genome landscape of Medicago truncatula symbiotic genes.</title>
        <authorList>
            <person name="Pecrix Y."/>
            <person name="Gamas P."/>
            <person name="Carrere S."/>
        </authorList>
    </citation>
    <scope>NUCLEOTIDE SEQUENCE</scope>
    <source>
        <tissue evidence="2">Leaves</tissue>
    </source>
</reference>
<sequence>MGRDGDDEYEYAEAEFAEEKKFGLKFSSSHWLMAPPPPEPPDKVKVDASVSSRNIHFAAIKESLLQTIPVEFLSFTTTVNYHLMHSSKVPNYLNNYGLQTACQLFDVMPKFHLVK</sequence>
<reference evidence="3" key="3">
    <citation type="submission" date="2015-04" db="UniProtKB">
        <authorList>
            <consortium name="EnsemblPlants"/>
        </authorList>
    </citation>
    <scope>IDENTIFICATION</scope>
    <source>
        <strain evidence="3">cv. Jemalong A17</strain>
    </source>
</reference>
<evidence type="ECO:0000313" key="2">
    <source>
        <dbReference type="EMBL" id="RHN77634.1"/>
    </source>
</evidence>
<accession>A0A072VDY5</accession>
<reference evidence="1 4" key="1">
    <citation type="journal article" date="2011" name="Nature">
        <title>The Medicago genome provides insight into the evolution of rhizobial symbioses.</title>
        <authorList>
            <person name="Young N.D."/>
            <person name="Debelle F."/>
            <person name="Oldroyd G.E."/>
            <person name="Geurts R."/>
            <person name="Cannon S.B."/>
            <person name="Udvardi M.K."/>
            <person name="Benedito V.A."/>
            <person name="Mayer K.F."/>
            <person name="Gouzy J."/>
            <person name="Schoof H."/>
            <person name="Van de Peer Y."/>
            <person name="Proost S."/>
            <person name="Cook D.R."/>
            <person name="Meyers B.C."/>
            <person name="Spannagl M."/>
            <person name="Cheung F."/>
            <person name="De Mita S."/>
            <person name="Krishnakumar V."/>
            <person name="Gundlach H."/>
            <person name="Zhou S."/>
            <person name="Mudge J."/>
            <person name="Bharti A.K."/>
            <person name="Murray J.D."/>
            <person name="Naoumkina M.A."/>
            <person name="Rosen B."/>
            <person name="Silverstein K.A."/>
            <person name="Tang H."/>
            <person name="Rombauts S."/>
            <person name="Zhao P.X."/>
            <person name="Zhou P."/>
            <person name="Barbe V."/>
            <person name="Bardou P."/>
            <person name="Bechner M."/>
            <person name="Bellec A."/>
            <person name="Berger A."/>
            <person name="Berges H."/>
            <person name="Bidwell S."/>
            <person name="Bisseling T."/>
            <person name="Choisne N."/>
            <person name="Couloux A."/>
            <person name="Denny R."/>
            <person name="Deshpande S."/>
            <person name="Dai X."/>
            <person name="Doyle J.J."/>
            <person name="Dudez A.M."/>
            <person name="Farmer A.D."/>
            <person name="Fouteau S."/>
            <person name="Franken C."/>
            <person name="Gibelin C."/>
            <person name="Gish J."/>
            <person name="Goldstein S."/>
            <person name="Gonzalez A.J."/>
            <person name="Green P.J."/>
            <person name="Hallab A."/>
            <person name="Hartog M."/>
            <person name="Hua A."/>
            <person name="Humphray S.J."/>
            <person name="Jeong D.H."/>
            <person name="Jing Y."/>
            <person name="Jocker A."/>
            <person name="Kenton S.M."/>
            <person name="Kim D.J."/>
            <person name="Klee K."/>
            <person name="Lai H."/>
            <person name="Lang C."/>
            <person name="Lin S."/>
            <person name="Macmil S.L."/>
            <person name="Magdelenat G."/>
            <person name="Matthews L."/>
            <person name="McCorrison J."/>
            <person name="Monaghan E.L."/>
            <person name="Mun J.H."/>
            <person name="Najar F.Z."/>
            <person name="Nicholson C."/>
            <person name="Noirot C."/>
            <person name="O'Bleness M."/>
            <person name="Paule C.R."/>
            <person name="Poulain J."/>
            <person name="Prion F."/>
            <person name="Qin B."/>
            <person name="Qu C."/>
            <person name="Retzel E.F."/>
            <person name="Riddle C."/>
            <person name="Sallet E."/>
            <person name="Samain S."/>
            <person name="Samson N."/>
            <person name="Sanders I."/>
            <person name="Saurat O."/>
            <person name="Scarpelli C."/>
            <person name="Schiex T."/>
            <person name="Segurens B."/>
            <person name="Severin A.J."/>
            <person name="Sherrier D.J."/>
            <person name="Shi R."/>
            <person name="Sims S."/>
            <person name="Singer S.R."/>
            <person name="Sinharoy S."/>
            <person name="Sterck L."/>
            <person name="Viollet A."/>
            <person name="Wang B.B."/>
            <person name="Wang K."/>
            <person name="Wang M."/>
            <person name="Wang X."/>
            <person name="Warfsmann J."/>
            <person name="Weissenbach J."/>
            <person name="White D.D."/>
            <person name="White J.D."/>
            <person name="Wiley G.B."/>
            <person name="Wincker P."/>
            <person name="Xing Y."/>
            <person name="Yang L."/>
            <person name="Yao Z."/>
            <person name="Ying F."/>
            <person name="Zhai J."/>
            <person name="Zhou L."/>
            <person name="Zuber A."/>
            <person name="Denarie J."/>
            <person name="Dixon R.A."/>
            <person name="May G.D."/>
            <person name="Schwartz D.C."/>
            <person name="Rogers J."/>
            <person name="Quetier F."/>
            <person name="Town C.D."/>
            <person name="Roe B.A."/>
        </authorList>
    </citation>
    <scope>NUCLEOTIDE SEQUENCE [LARGE SCALE GENOMIC DNA]</scope>
    <source>
        <strain evidence="1">A17</strain>
        <strain evidence="3 4">cv. Jemalong A17</strain>
    </source>
</reference>
<evidence type="ECO:0000313" key="3">
    <source>
        <dbReference type="EnsemblPlants" id="KEH40234"/>
    </source>
</evidence>
<organism evidence="1 4">
    <name type="scientific">Medicago truncatula</name>
    <name type="common">Barrel medic</name>
    <name type="synonym">Medicago tribuloides</name>
    <dbReference type="NCBI Taxonomy" id="3880"/>
    <lineage>
        <taxon>Eukaryota</taxon>
        <taxon>Viridiplantae</taxon>
        <taxon>Streptophyta</taxon>
        <taxon>Embryophyta</taxon>
        <taxon>Tracheophyta</taxon>
        <taxon>Spermatophyta</taxon>
        <taxon>Magnoliopsida</taxon>
        <taxon>eudicotyledons</taxon>
        <taxon>Gunneridae</taxon>
        <taxon>Pentapetalae</taxon>
        <taxon>rosids</taxon>
        <taxon>fabids</taxon>
        <taxon>Fabales</taxon>
        <taxon>Fabaceae</taxon>
        <taxon>Papilionoideae</taxon>
        <taxon>50 kb inversion clade</taxon>
        <taxon>NPAAA clade</taxon>
        <taxon>Hologalegina</taxon>
        <taxon>IRL clade</taxon>
        <taxon>Trifolieae</taxon>
        <taxon>Medicago</taxon>
    </lineage>
</organism>
<protein>
    <submittedName>
        <fullName evidence="1 3">Uncharacterized protein</fullName>
    </submittedName>
</protein>
<dbReference type="EnsemblPlants" id="KEH40234">
    <property type="protein sequence ID" value="KEH40234"/>
    <property type="gene ID" value="MTR_1g025655"/>
</dbReference>
<dbReference type="Gramene" id="rna1107">
    <property type="protein sequence ID" value="RHN77634.1"/>
    <property type="gene ID" value="gene1107"/>
</dbReference>